<feature type="domain" description="EAL" evidence="4">
    <location>
        <begin position="569"/>
        <end position="823"/>
    </location>
</feature>
<dbReference type="PROSITE" id="PS50113">
    <property type="entry name" value="PAC"/>
    <property type="match status" value="2"/>
</dbReference>
<dbReference type="InterPro" id="IPR013656">
    <property type="entry name" value="PAS_4"/>
</dbReference>
<dbReference type="RefSeq" id="WP_285233996.1">
    <property type="nucleotide sequence ID" value="NZ_CP116346.1"/>
</dbReference>
<gene>
    <name evidence="6" type="ORF">PFX98_04615</name>
</gene>
<evidence type="ECO:0000313" key="7">
    <source>
        <dbReference type="Proteomes" id="UP001177769"/>
    </source>
</evidence>
<evidence type="ECO:0000259" key="2">
    <source>
        <dbReference type="PROSITE" id="PS50112"/>
    </source>
</evidence>
<dbReference type="InterPro" id="IPR001633">
    <property type="entry name" value="EAL_dom"/>
</dbReference>
<dbReference type="NCBIfam" id="TIGR00254">
    <property type="entry name" value="GGDEF"/>
    <property type="match status" value="1"/>
</dbReference>
<dbReference type="SUPFAM" id="SSF141868">
    <property type="entry name" value="EAL domain-like"/>
    <property type="match status" value="1"/>
</dbReference>
<evidence type="ECO:0000313" key="6">
    <source>
        <dbReference type="EMBL" id="WIT12895.1"/>
    </source>
</evidence>
<dbReference type="CDD" id="cd01949">
    <property type="entry name" value="GGDEF"/>
    <property type="match status" value="1"/>
</dbReference>
<dbReference type="InterPro" id="IPR035919">
    <property type="entry name" value="EAL_sf"/>
</dbReference>
<name>A0AA95NEQ8_9BURK</name>
<dbReference type="GO" id="GO:0071111">
    <property type="term" value="F:cyclic-guanylate-specific phosphodiesterase activity"/>
    <property type="evidence" value="ECO:0007669"/>
    <property type="project" value="UniProtKB-EC"/>
</dbReference>
<dbReference type="InterPro" id="IPR043128">
    <property type="entry name" value="Rev_trsase/Diguanyl_cyclase"/>
</dbReference>
<dbReference type="InterPro" id="IPR052155">
    <property type="entry name" value="Biofilm_reg_signaling"/>
</dbReference>
<dbReference type="SUPFAM" id="SSF55785">
    <property type="entry name" value="PYP-like sensor domain (PAS domain)"/>
    <property type="match status" value="3"/>
</dbReference>
<dbReference type="InterPro" id="IPR000014">
    <property type="entry name" value="PAS"/>
</dbReference>
<accession>A0AA95NEQ8</accession>
<dbReference type="Gene3D" id="3.30.70.270">
    <property type="match status" value="1"/>
</dbReference>
<dbReference type="Gene3D" id="3.20.20.450">
    <property type="entry name" value="EAL domain"/>
    <property type="match status" value="1"/>
</dbReference>
<sequence>MPDRLDAPDLLQLTTHIVEQWVVPTFMVGIDGRLLAWNRACEILTGMPAAQAMGGAYRQAFFGVDRPCLAELLAQGRSAEIARLFPRHRELPGPSAGVHAECWMEMPLRGMERYLAIDASPLRDPAGQLLAVLESLHDTTEHERANARFRRLFESSPDPVWIIEGNRFVDCNDAAVAMLGYRSRHELLNTHPSQLSPSHQPDGEGSFEKAERMMAIAVEQGLHRFHWVHQRADGTPFDAEVTLARIELEGQAAIYCTWRDISDRKRAEDALRLYATVFQHSGEALLITDADNRIVTANAALTRDSGYTLDEIRGRNPSLFASGLTPRENYAELWQALAEQGYWQGELWDKRKNGSVFAKWAVITAVRDPQGRVRNYIASYTDMSQRREAEARIDYLAHHDPLTGLFNRHSLEHRLEQALHTARRDATAVATVFLDIDRFKLVNDTLGHLVGDLLLSEVARRLSSTLRESDVVARLGGDEFVIALTGLSRSADAVPVVQKLHLLLSEPYHLAERVLGVTASLGVSLFPDDGQDVQALMKQADVALYHAKEMGRNNYQFFTAAMTLRATERLELEHDLRHALRLSQFELHYQPQYRLADGSLCGMEALLRWRHPVRGLVPPLAFIGVAEESGLIESLGGWVIEEACRQLAAWRACGQGPPCVAVNVSVQQLRSDKLLEHVRAALQRHGLEGEALELEVTESAAMSKPEEAIERLRALRALGLRLALDDFGTGYSSLTYLKLLPIQTLKLDRSFVHDLETNDNSAAICAATLALAHTLGYAVVGEGVETAAQQEFLRRHGCDMMQGYLLGRPMPAAHWDALWSARS</sequence>
<dbReference type="AlphaFoldDB" id="A0AA95NEQ8"/>
<dbReference type="EMBL" id="CP116346">
    <property type="protein sequence ID" value="WIT12895.1"/>
    <property type="molecule type" value="Genomic_DNA"/>
</dbReference>
<dbReference type="SMART" id="SM00086">
    <property type="entry name" value="PAC"/>
    <property type="match status" value="3"/>
</dbReference>
<feature type="domain" description="PAC" evidence="3">
    <location>
        <begin position="343"/>
        <end position="395"/>
    </location>
</feature>
<dbReference type="InterPro" id="IPR035965">
    <property type="entry name" value="PAS-like_dom_sf"/>
</dbReference>
<keyword evidence="7" id="KW-1185">Reference proteome</keyword>
<dbReference type="CDD" id="cd01948">
    <property type="entry name" value="EAL"/>
    <property type="match status" value="1"/>
</dbReference>
<protein>
    <submittedName>
        <fullName evidence="6">EAL domain-containing protein</fullName>
    </submittedName>
</protein>
<dbReference type="Gene3D" id="3.30.450.20">
    <property type="entry name" value="PAS domain"/>
    <property type="match status" value="3"/>
</dbReference>
<evidence type="ECO:0000259" key="3">
    <source>
        <dbReference type="PROSITE" id="PS50113"/>
    </source>
</evidence>
<proteinExistence type="predicted"/>
<dbReference type="InterPro" id="IPR029787">
    <property type="entry name" value="Nucleotide_cyclase"/>
</dbReference>
<dbReference type="InterPro" id="IPR001610">
    <property type="entry name" value="PAC"/>
</dbReference>
<dbReference type="SMART" id="SM00052">
    <property type="entry name" value="EAL"/>
    <property type="match status" value="1"/>
</dbReference>
<organism evidence="6 7">
    <name type="scientific">Paucibacter sediminis</name>
    <dbReference type="NCBI Taxonomy" id="3019553"/>
    <lineage>
        <taxon>Bacteria</taxon>
        <taxon>Pseudomonadati</taxon>
        <taxon>Pseudomonadota</taxon>
        <taxon>Betaproteobacteria</taxon>
        <taxon>Burkholderiales</taxon>
        <taxon>Sphaerotilaceae</taxon>
        <taxon>Roseateles</taxon>
    </lineage>
</organism>
<evidence type="ECO:0000256" key="1">
    <source>
        <dbReference type="ARBA" id="ARBA00051114"/>
    </source>
</evidence>
<comment type="catalytic activity">
    <reaction evidence="1">
        <text>3',3'-c-di-GMP + H2O = 5'-phosphoguanylyl(3'-&gt;5')guanosine + H(+)</text>
        <dbReference type="Rhea" id="RHEA:24902"/>
        <dbReference type="ChEBI" id="CHEBI:15377"/>
        <dbReference type="ChEBI" id="CHEBI:15378"/>
        <dbReference type="ChEBI" id="CHEBI:58754"/>
        <dbReference type="ChEBI" id="CHEBI:58805"/>
        <dbReference type="EC" id="3.1.4.52"/>
    </reaction>
    <physiologicalReaction direction="left-to-right" evidence="1">
        <dbReference type="Rhea" id="RHEA:24903"/>
    </physiologicalReaction>
</comment>
<dbReference type="PROSITE" id="PS50887">
    <property type="entry name" value="GGDEF"/>
    <property type="match status" value="1"/>
</dbReference>
<dbReference type="Pfam" id="PF00990">
    <property type="entry name" value="GGDEF"/>
    <property type="match status" value="1"/>
</dbReference>
<dbReference type="KEGG" id="pais:PFX98_04615"/>
<dbReference type="PROSITE" id="PS50112">
    <property type="entry name" value="PAS"/>
    <property type="match status" value="1"/>
</dbReference>
<dbReference type="Pfam" id="PF08448">
    <property type="entry name" value="PAS_4"/>
    <property type="match status" value="1"/>
</dbReference>
<dbReference type="GO" id="GO:0071732">
    <property type="term" value="P:cellular response to nitric oxide"/>
    <property type="evidence" value="ECO:0007669"/>
    <property type="project" value="UniProtKB-ARBA"/>
</dbReference>
<feature type="domain" description="GGDEF" evidence="5">
    <location>
        <begin position="427"/>
        <end position="560"/>
    </location>
</feature>
<feature type="domain" description="PAC" evidence="3">
    <location>
        <begin position="98"/>
        <end position="151"/>
    </location>
</feature>
<dbReference type="FunFam" id="3.30.70.270:FF:000001">
    <property type="entry name" value="Diguanylate cyclase domain protein"/>
    <property type="match status" value="1"/>
</dbReference>
<dbReference type="Pfam" id="PF13426">
    <property type="entry name" value="PAS_9"/>
    <property type="match status" value="2"/>
</dbReference>
<dbReference type="PANTHER" id="PTHR44757">
    <property type="entry name" value="DIGUANYLATE CYCLASE DGCP"/>
    <property type="match status" value="1"/>
</dbReference>
<dbReference type="InterPro" id="IPR000700">
    <property type="entry name" value="PAS-assoc_C"/>
</dbReference>
<dbReference type="SMART" id="SM00091">
    <property type="entry name" value="PAS"/>
    <property type="match status" value="3"/>
</dbReference>
<evidence type="ECO:0000259" key="5">
    <source>
        <dbReference type="PROSITE" id="PS50887"/>
    </source>
</evidence>
<dbReference type="SUPFAM" id="SSF55073">
    <property type="entry name" value="Nucleotide cyclase"/>
    <property type="match status" value="1"/>
</dbReference>
<dbReference type="FunFam" id="3.20.20.450:FF:000001">
    <property type="entry name" value="Cyclic di-GMP phosphodiesterase yahA"/>
    <property type="match status" value="1"/>
</dbReference>
<reference evidence="6" key="1">
    <citation type="submission" date="2023-01" db="EMBL/GenBank/DDBJ databases">
        <title>Whole genome sequence of Paucibacter sp. S2-9 isolated from pond sediment.</title>
        <authorList>
            <person name="Jung J.Y."/>
        </authorList>
    </citation>
    <scope>NUCLEOTIDE SEQUENCE</scope>
    <source>
        <strain evidence="6">S2-9</strain>
    </source>
</reference>
<evidence type="ECO:0000259" key="4">
    <source>
        <dbReference type="PROSITE" id="PS50883"/>
    </source>
</evidence>
<dbReference type="SMART" id="SM00267">
    <property type="entry name" value="GGDEF"/>
    <property type="match status" value="1"/>
</dbReference>
<dbReference type="PROSITE" id="PS50883">
    <property type="entry name" value="EAL"/>
    <property type="match status" value="1"/>
</dbReference>
<dbReference type="PANTHER" id="PTHR44757:SF2">
    <property type="entry name" value="BIOFILM ARCHITECTURE MAINTENANCE PROTEIN MBAA"/>
    <property type="match status" value="1"/>
</dbReference>
<dbReference type="Pfam" id="PF00563">
    <property type="entry name" value="EAL"/>
    <property type="match status" value="1"/>
</dbReference>
<dbReference type="NCBIfam" id="TIGR00229">
    <property type="entry name" value="sensory_box"/>
    <property type="match status" value="2"/>
</dbReference>
<dbReference type="CDD" id="cd00130">
    <property type="entry name" value="PAS"/>
    <property type="match status" value="3"/>
</dbReference>
<dbReference type="InterPro" id="IPR000160">
    <property type="entry name" value="GGDEF_dom"/>
</dbReference>
<feature type="domain" description="PAS" evidence="2">
    <location>
        <begin position="270"/>
        <end position="316"/>
    </location>
</feature>
<dbReference type="Proteomes" id="UP001177769">
    <property type="component" value="Chromosome"/>
</dbReference>